<feature type="region of interest" description="Disordered" evidence="1">
    <location>
        <begin position="133"/>
        <end position="176"/>
    </location>
</feature>
<keyword evidence="2" id="KW-0812">Transmembrane</keyword>
<proteinExistence type="predicted"/>
<comment type="caution">
    <text evidence="3">The sequence shown here is derived from an EMBL/GenBank/DDBJ whole genome shotgun (WGS) entry which is preliminary data.</text>
</comment>
<protein>
    <recommendedName>
        <fullName evidence="5">DUF2628 domain-containing protein</fullName>
    </recommendedName>
</protein>
<dbReference type="Proteomes" id="UP000076574">
    <property type="component" value="Unassembled WGS sequence"/>
</dbReference>
<evidence type="ECO:0008006" key="5">
    <source>
        <dbReference type="Google" id="ProtNLM"/>
    </source>
</evidence>
<keyword evidence="2" id="KW-1133">Transmembrane helix</keyword>
<keyword evidence="2" id="KW-0472">Membrane</keyword>
<organism evidence="3 4">
    <name type="scientific">Tardiphaga robiniae</name>
    <dbReference type="NCBI Taxonomy" id="943830"/>
    <lineage>
        <taxon>Bacteria</taxon>
        <taxon>Pseudomonadati</taxon>
        <taxon>Pseudomonadota</taxon>
        <taxon>Alphaproteobacteria</taxon>
        <taxon>Hyphomicrobiales</taxon>
        <taxon>Nitrobacteraceae</taxon>
        <taxon>Tardiphaga</taxon>
    </lineage>
</organism>
<feature type="transmembrane region" description="Helical" evidence="2">
    <location>
        <begin position="32"/>
        <end position="60"/>
    </location>
</feature>
<evidence type="ECO:0000256" key="1">
    <source>
        <dbReference type="SAM" id="MobiDB-lite"/>
    </source>
</evidence>
<dbReference type="AlphaFoldDB" id="A0A164B4N1"/>
<evidence type="ECO:0000313" key="4">
    <source>
        <dbReference type="Proteomes" id="UP000076574"/>
    </source>
</evidence>
<accession>A0A164B4N1</accession>
<keyword evidence="4" id="KW-1185">Reference proteome</keyword>
<name>A0A164B4N1_9BRAD</name>
<sequence length="176" mass="19900">MPVYTVHAPRGAGPEPFAATDKFEFVRDGFHFWAFVAGLIWLIYHRLWWALLGYVVLSIAGEVALSMLKVDIGARFVVMLLFALLMGFEAASLRRWTLSRGKWRQLDVVVADNKDAAERRFFDRWTAQHNAVNDQWASDRGGPPPTRHVPSQPFSRPPSPAQNDIIGLFPQPGVTR</sequence>
<feature type="transmembrane region" description="Helical" evidence="2">
    <location>
        <begin position="72"/>
        <end position="93"/>
    </location>
</feature>
<dbReference type="EMBL" id="LVYV01000001">
    <property type="protein sequence ID" value="KZD25753.1"/>
    <property type="molecule type" value="Genomic_DNA"/>
</dbReference>
<dbReference type="Pfam" id="PF10947">
    <property type="entry name" value="DUF2628"/>
    <property type="match status" value="1"/>
</dbReference>
<dbReference type="RefSeq" id="WP_068730240.1">
    <property type="nucleotide sequence ID" value="NZ_LVYV01000001.1"/>
</dbReference>
<reference evidence="3 4" key="1">
    <citation type="submission" date="2016-03" db="EMBL/GenBank/DDBJ databases">
        <title>Microsymbionts genomes from the relict species Vavilovia formosa (Stev.) Fed.</title>
        <authorList>
            <person name="Kopat V."/>
            <person name="Chirak E."/>
            <person name="Kimeklis A."/>
            <person name="Andronov E."/>
        </authorList>
    </citation>
    <scope>NUCLEOTIDE SEQUENCE [LARGE SCALE GENOMIC DNA]</scope>
    <source>
        <strain evidence="3 4">Vaf07</strain>
    </source>
</reference>
<dbReference type="OrthoDB" id="7285394at2"/>
<dbReference type="STRING" id="943830.A4A58_05050"/>
<gene>
    <name evidence="3" type="ORF">A4A58_05050</name>
</gene>
<dbReference type="InterPro" id="IPR024399">
    <property type="entry name" value="DUF2628"/>
</dbReference>
<evidence type="ECO:0000256" key="2">
    <source>
        <dbReference type="SAM" id="Phobius"/>
    </source>
</evidence>
<evidence type="ECO:0000313" key="3">
    <source>
        <dbReference type="EMBL" id="KZD25753.1"/>
    </source>
</evidence>